<protein>
    <submittedName>
        <fullName evidence="4">Sensor histidine kinase</fullName>
        <ecNumber evidence="4">2.7.13.3</ecNumber>
    </submittedName>
</protein>
<feature type="domain" description="Signal transduction histidine kinase internal region" evidence="3">
    <location>
        <begin position="166"/>
        <end position="244"/>
    </location>
</feature>
<feature type="transmembrane region" description="Helical" evidence="1">
    <location>
        <begin position="12"/>
        <end position="33"/>
    </location>
</feature>
<dbReference type="RefSeq" id="WP_379982472.1">
    <property type="nucleotide sequence ID" value="NZ_JBHSFV010000018.1"/>
</dbReference>
<dbReference type="InterPro" id="IPR003594">
    <property type="entry name" value="HATPase_dom"/>
</dbReference>
<dbReference type="InterPro" id="IPR050640">
    <property type="entry name" value="Bact_2-comp_sensor_kinase"/>
</dbReference>
<dbReference type="Pfam" id="PF02518">
    <property type="entry name" value="HATPase_c"/>
    <property type="match status" value="1"/>
</dbReference>
<dbReference type="InterPro" id="IPR010559">
    <property type="entry name" value="Sig_transdc_His_kin_internal"/>
</dbReference>
<dbReference type="PANTHER" id="PTHR34220:SF7">
    <property type="entry name" value="SENSOR HISTIDINE KINASE YPDA"/>
    <property type="match status" value="1"/>
</dbReference>
<evidence type="ECO:0000259" key="3">
    <source>
        <dbReference type="Pfam" id="PF06580"/>
    </source>
</evidence>
<accession>A0ABV9I2L6</accession>
<keyword evidence="1" id="KW-0472">Membrane</keyword>
<evidence type="ECO:0000256" key="1">
    <source>
        <dbReference type="SAM" id="Phobius"/>
    </source>
</evidence>
<feature type="transmembrane region" description="Helical" evidence="1">
    <location>
        <begin position="56"/>
        <end position="74"/>
    </location>
</feature>
<evidence type="ECO:0000313" key="5">
    <source>
        <dbReference type="Proteomes" id="UP001596043"/>
    </source>
</evidence>
<reference evidence="5" key="1">
    <citation type="journal article" date="2019" name="Int. J. Syst. Evol. Microbiol.">
        <title>The Global Catalogue of Microorganisms (GCM) 10K type strain sequencing project: providing services to taxonomists for standard genome sequencing and annotation.</title>
        <authorList>
            <consortium name="The Broad Institute Genomics Platform"/>
            <consortium name="The Broad Institute Genome Sequencing Center for Infectious Disease"/>
            <person name="Wu L."/>
            <person name="Ma J."/>
        </authorList>
    </citation>
    <scope>NUCLEOTIDE SEQUENCE [LARGE SCALE GENOMIC DNA]</scope>
    <source>
        <strain evidence="5">YJ-61-S</strain>
    </source>
</reference>
<proteinExistence type="predicted"/>
<dbReference type="Gene3D" id="3.30.565.10">
    <property type="entry name" value="Histidine kinase-like ATPase, C-terminal domain"/>
    <property type="match status" value="1"/>
</dbReference>
<dbReference type="SUPFAM" id="SSF55874">
    <property type="entry name" value="ATPase domain of HSP90 chaperone/DNA topoisomerase II/histidine kinase"/>
    <property type="match status" value="1"/>
</dbReference>
<comment type="caution">
    <text evidence="4">The sequence shown here is derived from an EMBL/GenBank/DDBJ whole genome shotgun (WGS) entry which is preliminary data.</text>
</comment>
<name>A0ABV9I2L6_9FLAO</name>
<feature type="transmembrane region" description="Helical" evidence="1">
    <location>
        <begin position="125"/>
        <end position="142"/>
    </location>
</feature>
<dbReference type="Pfam" id="PF06580">
    <property type="entry name" value="His_kinase"/>
    <property type="match status" value="1"/>
</dbReference>
<dbReference type="Proteomes" id="UP001596043">
    <property type="component" value="Unassembled WGS sequence"/>
</dbReference>
<evidence type="ECO:0000313" key="4">
    <source>
        <dbReference type="EMBL" id="MFC4636357.1"/>
    </source>
</evidence>
<organism evidence="4 5">
    <name type="scientific">Dokdonia ponticola</name>
    <dbReference type="NCBI Taxonomy" id="2041041"/>
    <lineage>
        <taxon>Bacteria</taxon>
        <taxon>Pseudomonadati</taxon>
        <taxon>Bacteroidota</taxon>
        <taxon>Flavobacteriia</taxon>
        <taxon>Flavobacteriales</taxon>
        <taxon>Flavobacteriaceae</taxon>
        <taxon>Dokdonia</taxon>
    </lineage>
</organism>
<keyword evidence="1" id="KW-1133">Transmembrane helix</keyword>
<gene>
    <name evidence="4" type="ORF">ACFO3O_20795</name>
</gene>
<keyword evidence="1" id="KW-0812">Transmembrane</keyword>
<keyword evidence="4" id="KW-0808">Transferase</keyword>
<keyword evidence="4" id="KW-0418">Kinase</keyword>
<dbReference type="EMBL" id="JBHSFV010000018">
    <property type="protein sequence ID" value="MFC4636357.1"/>
    <property type="molecule type" value="Genomic_DNA"/>
</dbReference>
<keyword evidence="5" id="KW-1185">Reference proteome</keyword>
<dbReference type="InterPro" id="IPR036890">
    <property type="entry name" value="HATPase_C_sf"/>
</dbReference>
<sequence>MKKGIFNIRIKEVFAVISVYLVLSFCYHVTLYFNRGGQNDPNDTIWDLEEWYFTEGMQYTFMFVATTIVWFFIFRIFRNRPLKYRLLLHFLGLPFFILFAWKLFYLTCDFIGEWHMEGNGQVWDIYIPALFYLIQFAIFHAYEHYVINQRRLQYEIELKNSALKSELSAIKAQLNPHFLYNVFNTINASVPKEMEETREMIAELSDLFRYQLKASREDVVTLAEELEFVNKYLKLEQKRFEDRLSIMITVDDGLLSRKIPPMILQPLVENSVKHGISPLVKGGRIDIVIQEKDDKLLFEISDTGVGVDDKDAIFTLGVGLSNTQKRLQKMYQSTLYVSDNLPSGLKVQFEL</sequence>
<dbReference type="GO" id="GO:0004673">
    <property type="term" value="F:protein histidine kinase activity"/>
    <property type="evidence" value="ECO:0007669"/>
    <property type="project" value="UniProtKB-EC"/>
</dbReference>
<dbReference type="EC" id="2.7.13.3" evidence="4"/>
<evidence type="ECO:0000259" key="2">
    <source>
        <dbReference type="Pfam" id="PF02518"/>
    </source>
</evidence>
<dbReference type="PANTHER" id="PTHR34220">
    <property type="entry name" value="SENSOR HISTIDINE KINASE YPDA"/>
    <property type="match status" value="1"/>
</dbReference>
<feature type="transmembrane region" description="Helical" evidence="1">
    <location>
        <begin position="86"/>
        <end position="105"/>
    </location>
</feature>
<feature type="domain" description="Histidine kinase/HSP90-like ATPase" evidence="2">
    <location>
        <begin position="263"/>
        <end position="351"/>
    </location>
</feature>